<gene>
    <name evidence="3" type="ORF">AB6A40_000635</name>
</gene>
<evidence type="ECO:0000313" key="4">
    <source>
        <dbReference type="Proteomes" id="UP001608902"/>
    </source>
</evidence>
<reference evidence="3 4" key="1">
    <citation type="submission" date="2024-08" db="EMBL/GenBank/DDBJ databases">
        <title>Gnathostoma spinigerum genome.</title>
        <authorList>
            <person name="Gonzalez-Bertolin B."/>
            <person name="Monzon S."/>
            <person name="Zaballos A."/>
            <person name="Jimenez P."/>
            <person name="Dekumyoy P."/>
            <person name="Varona S."/>
            <person name="Cuesta I."/>
            <person name="Sumanam S."/>
            <person name="Adisakwattana P."/>
            <person name="Gasser R.B."/>
            <person name="Hernandez-Gonzalez A."/>
            <person name="Young N.D."/>
            <person name="Perteguer M.J."/>
        </authorList>
    </citation>
    <scope>NUCLEOTIDE SEQUENCE [LARGE SCALE GENOMIC DNA]</scope>
    <source>
        <strain evidence="3">AL3</strain>
        <tissue evidence="3">Liver</tissue>
    </source>
</reference>
<evidence type="ECO:0000259" key="2">
    <source>
        <dbReference type="Pfam" id="PF01702"/>
    </source>
</evidence>
<dbReference type="Pfam" id="PF01702">
    <property type="entry name" value="TGT"/>
    <property type="match status" value="2"/>
</dbReference>
<sequence length="412" mass="46463">MVKFKVENSSMLGRLGRISVWGDVAVEHETPSYLVYTRAGHIPHLTGDVSSKWLQLSQTPIYQFSLPSLFESVNVIKKYGKGVAAFCGMKGDLATHLTTFDPLWSVEPGFNDSKSVSIWTKAGRRSINSATFADCIKACKCSSYETPFDYDVSSSSKNKRLTKAVHRTIEFCEKILAESLEGSIILSVGGVCSDYHRKRLAHELGSKEVADGFQIDLAQFTHPVPRKLSKRKRTKSSSSEAEDDSSSEDVLKKDELTPDMSTASLFEQISSDRCGEMEKALEVVLRELPDNKVRLVSGPFDPTQVVSLVRKGIDLFDSSFAILCAEEGRSFRLHDDFPKNPAYSTLDFNSEKFAEDDSKLYEDCECYTCSRFTKAYIRHLRNTRELLSPILLVLHNMQEYDRMFTLIRAQMR</sequence>
<name>A0ABD6E3Q2_9BILA</name>
<dbReference type="PANTHER" id="PTHR46064">
    <property type="entry name" value="QUEUINE TRNA-RIBOSYLTRANSFERASE ACCESSORY SUBUNIT 2"/>
    <property type="match status" value="1"/>
</dbReference>
<keyword evidence="4" id="KW-1185">Reference proteome</keyword>
<feature type="domain" description="tRNA-guanine(15) transglycosylase-like" evidence="2">
    <location>
        <begin position="276"/>
        <end position="411"/>
    </location>
</feature>
<evidence type="ECO:0000256" key="1">
    <source>
        <dbReference type="SAM" id="MobiDB-lite"/>
    </source>
</evidence>
<dbReference type="InterPro" id="IPR002616">
    <property type="entry name" value="tRNA_ribo_trans-like"/>
</dbReference>
<comment type="caution">
    <text evidence="3">The sequence shown here is derived from an EMBL/GenBank/DDBJ whole genome shotgun (WGS) entry which is preliminary data.</text>
</comment>
<dbReference type="SUPFAM" id="SSF51713">
    <property type="entry name" value="tRNA-guanine transglycosylase"/>
    <property type="match status" value="1"/>
</dbReference>
<dbReference type="Proteomes" id="UP001608902">
    <property type="component" value="Unassembled WGS sequence"/>
</dbReference>
<dbReference type="NCBIfam" id="TIGR00449">
    <property type="entry name" value="tgt_general"/>
    <property type="match status" value="1"/>
</dbReference>
<proteinExistence type="predicted"/>
<organism evidence="3 4">
    <name type="scientific">Gnathostoma spinigerum</name>
    <dbReference type="NCBI Taxonomy" id="75299"/>
    <lineage>
        <taxon>Eukaryota</taxon>
        <taxon>Metazoa</taxon>
        <taxon>Ecdysozoa</taxon>
        <taxon>Nematoda</taxon>
        <taxon>Chromadorea</taxon>
        <taxon>Rhabditida</taxon>
        <taxon>Spirurina</taxon>
        <taxon>Gnathostomatomorpha</taxon>
        <taxon>Gnathostomatoidea</taxon>
        <taxon>Gnathostomatidae</taxon>
        <taxon>Gnathostoma</taxon>
    </lineage>
</organism>
<evidence type="ECO:0000313" key="3">
    <source>
        <dbReference type="EMBL" id="MFH4973926.1"/>
    </source>
</evidence>
<dbReference type="EMBL" id="JBGFUD010000187">
    <property type="protein sequence ID" value="MFH4973926.1"/>
    <property type="molecule type" value="Genomic_DNA"/>
</dbReference>
<feature type="region of interest" description="Disordered" evidence="1">
    <location>
        <begin position="226"/>
        <end position="254"/>
    </location>
</feature>
<dbReference type="Gene3D" id="3.20.20.105">
    <property type="entry name" value="Queuine tRNA-ribosyltransferase-like"/>
    <property type="match status" value="1"/>
</dbReference>
<feature type="domain" description="tRNA-guanine(15) transglycosylase-like" evidence="2">
    <location>
        <begin position="13"/>
        <end position="215"/>
    </location>
</feature>
<dbReference type="PANTHER" id="PTHR46064:SF1">
    <property type="entry name" value="QUEUINE TRNA-RIBOSYLTRANSFERASE ACCESSORY SUBUNIT 2"/>
    <property type="match status" value="1"/>
</dbReference>
<dbReference type="InterPro" id="IPR050852">
    <property type="entry name" value="Queuine_tRNA-ribosyltrfase"/>
</dbReference>
<dbReference type="AlphaFoldDB" id="A0ABD6E3Q2"/>
<accession>A0ABD6E3Q2</accession>
<dbReference type="InterPro" id="IPR036511">
    <property type="entry name" value="TGT-like_sf"/>
</dbReference>
<protein>
    <recommendedName>
        <fullName evidence="2">tRNA-guanine(15) transglycosylase-like domain-containing protein</fullName>
    </recommendedName>
</protein>
<feature type="compositionally biased region" description="Basic residues" evidence="1">
    <location>
        <begin position="226"/>
        <end position="235"/>
    </location>
</feature>